<feature type="domain" description="SsuA/THI5-like" evidence="2">
    <location>
        <begin position="59"/>
        <end position="267"/>
    </location>
</feature>
<feature type="chain" id="PRO_5038588075" evidence="1">
    <location>
        <begin position="25"/>
        <end position="331"/>
    </location>
</feature>
<dbReference type="Gene3D" id="3.40.190.10">
    <property type="entry name" value="Periplasmic binding protein-like II"/>
    <property type="match status" value="2"/>
</dbReference>
<evidence type="ECO:0000313" key="3">
    <source>
        <dbReference type="EMBL" id="SDB81304.1"/>
    </source>
</evidence>
<proteinExistence type="predicted"/>
<sequence length="331" mass="34487">MSPRFTLRRIGAAVAAAAMTVTIAACGNSSDKAAAPAGDGKPETTALTIGFTPVADQGALIIAVNKGYFTDEGLTVTPRAAQGGAAAVPAMVAGELQGVFGTYPSFLLAQQNATEMRIVGLGVSGSENFAGVFVNPKSGITSIKDLAGKKLAVNTLNNTGDLTIKSVLRENGVDPAQVNFMELPFPDMAGALERGTVDAVWAVEPFQSNLLAAGNKKLFSNFSGRTATIPLAGVAMTADFVKKNPNTTAAFARALERANAELAKDPNSVRAVVPTYSKTTAEVANKMQLPTWHEGYPTVEGLQLWNTVMVDEGALQKPVDLSKMVYAPPAK</sequence>
<protein>
    <submittedName>
        <fullName evidence="3">NitT/TauT family transport system substrate-binding protein</fullName>
    </submittedName>
</protein>
<keyword evidence="4" id="KW-1185">Reference proteome</keyword>
<dbReference type="AlphaFoldDB" id="A0A1G6GH72"/>
<reference evidence="3 4" key="1">
    <citation type="submission" date="2016-06" db="EMBL/GenBank/DDBJ databases">
        <authorList>
            <person name="Olsen C.W."/>
            <person name="Carey S."/>
            <person name="Hinshaw L."/>
            <person name="Karasin A.I."/>
        </authorList>
    </citation>
    <scope>NUCLEOTIDE SEQUENCE [LARGE SCALE GENOMIC DNA]</scope>
    <source>
        <strain evidence="3 4">LZ-22</strain>
    </source>
</reference>
<gene>
    <name evidence="3" type="ORF">GA0111570_103255</name>
</gene>
<dbReference type="Pfam" id="PF09084">
    <property type="entry name" value="NMT1"/>
    <property type="match status" value="1"/>
</dbReference>
<feature type="signal peptide" evidence="1">
    <location>
        <begin position="1"/>
        <end position="24"/>
    </location>
</feature>
<evidence type="ECO:0000313" key="4">
    <source>
        <dbReference type="Proteomes" id="UP000199086"/>
    </source>
</evidence>
<dbReference type="PANTHER" id="PTHR30024">
    <property type="entry name" value="ALIPHATIC SULFONATES-BINDING PROTEIN-RELATED"/>
    <property type="match status" value="1"/>
</dbReference>
<dbReference type="RefSeq" id="WP_092607843.1">
    <property type="nucleotide sequence ID" value="NZ_FMYF01000003.1"/>
</dbReference>
<dbReference type="InterPro" id="IPR015168">
    <property type="entry name" value="SsuA/THI5"/>
</dbReference>
<dbReference type="SUPFAM" id="SSF53850">
    <property type="entry name" value="Periplasmic binding protein-like II"/>
    <property type="match status" value="1"/>
</dbReference>
<accession>A0A1G6GH72</accession>
<dbReference type="OrthoDB" id="7808807at2"/>
<dbReference type="EMBL" id="FMYF01000003">
    <property type="protein sequence ID" value="SDB81304.1"/>
    <property type="molecule type" value="Genomic_DNA"/>
</dbReference>
<name>A0A1G6GH72_9ACTN</name>
<evidence type="ECO:0000256" key="1">
    <source>
        <dbReference type="SAM" id="SignalP"/>
    </source>
</evidence>
<dbReference type="Proteomes" id="UP000199086">
    <property type="component" value="Unassembled WGS sequence"/>
</dbReference>
<organism evidence="3 4">
    <name type="scientific">Raineyella antarctica</name>
    <dbReference type="NCBI Taxonomy" id="1577474"/>
    <lineage>
        <taxon>Bacteria</taxon>
        <taxon>Bacillati</taxon>
        <taxon>Actinomycetota</taxon>
        <taxon>Actinomycetes</taxon>
        <taxon>Propionibacteriales</taxon>
        <taxon>Propionibacteriaceae</taxon>
        <taxon>Raineyella</taxon>
    </lineage>
</organism>
<keyword evidence="1" id="KW-0732">Signal</keyword>
<dbReference type="STRING" id="1577474.GA0111570_103255"/>
<evidence type="ECO:0000259" key="2">
    <source>
        <dbReference type="Pfam" id="PF09084"/>
    </source>
</evidence>
<dbReference type="PROSITE" id="PS51257">
    <property type="entry name" value="PROKAR_LIPOPROTEIN"/>
    <property type="match status" value="1"/>
</dbReference>